<keyword evidence="2" id="KW-0560">Oxidoreductase</keyword>
<dbReference type="PANTHER" id="PTHR41294:SF1">
    <property type="entry name" value="CADMIUM-INDUCED PROTEIN CADI"/>
    <property type="match status" value="1"/>
</dbReference>
<keyword evidence="2" id="KW-0223">Dioxygenase</keyword>
<evidence type="ECO:0000313" key="3">
    <source>
        <dbReference type="Proteomes" id="UP000256779"/>
    </source>
</evidence>
<sequence length="139" mass="16178">MTDQQLKFHVAIHVSDISKTKAFYQRLFDAQPVKEKPDYLKFELDNPGLIITFLQVPQRVQKDFGHLGLKVMNAEILKERKAAIQKELTLGLEEESTNCCYARQDKFWISDPDGYEWEVYHLIEDVEVNDQRPESAACC</sequence>
<dbReference type="InterPro" id="IPR052393">
    <property type="entry name" value="Cadmium-induced_rsp"/>
</dbReference>
<dbReference type="Proteomes" id="UP000256779">
    <property type="component" value="Unassembled WGS sequence"/>
</dbReference>
<dbReference type="InterPro" id="IPR004360">
    <property type="entry name" value="Glyas_Fos-R_dOase_dom"/>
</dbReference>
<keyword evidence="2" id="KW-0456">Lyase</keyword>
<dbReference type="GO" id="GO:0046686">
    <property type="term" value="P:response to cadmium ion"/>
    <property type="evidence" value="ECO:0007669"/>
    <property type="project" value="TreeGrafter"/>
</dbReference>
<dbReference type="GO" id="GO:0051213">
    <property type="term" value="F:dioxygenase activity"/>
    <property type="evidence" value="ECO:0007669"/>
    <property type="project" value="UniProtKB-KW"/>
</dbReference>
<keyword evidence="3" id="KW-1185">Reference proteome</keyword>
<gene>
    <name evidence="2" type="ORF">C7460_10598</name>
</gene>
<comment type="caution">
    <text evidence="2">The sequence shown here is derived from an EMBL/GenBank/DDBJ whole genome shotgun (WGS) entry which is preliminary data.</text>
</comment>
<accession>A0A3D9L4D3</accession>
<dbReference type="AlphaFoldDB" id="A0A3D9L4D3"/>
<dbReference type="InterPro" id="IPR049789">
    <property type="entry name" value="ArsI/CadI-like"/>
</dbReference>
<dbReference type="OrthoDB" id="9789608at2"/>
<name>A0A3D9L4D3_MARFU</name>
<organism evidence="2 3">
    <name type="scientific">Marinoscillum furvescens DSM 4134</name>
    <dbReference type="NCBI Taxonomy" id="1122208"/>
    <lineage>
        <taxon>Bacteria</taxon>
        <taxon>Pseudomonadati</taxon>
        <taxon>Bacteroidota</taxon>
        <taxon>Cytophagia</taxon>
        <taxon>Cytophagales</taxon>
        <taxon>Reichenbachiellaceae</taxon>
        <taxon>Marinoscillum</taxon>
    </lineage>
</organism>
<dbReference type="GO" id="GO:0016829">
    <property type="term" value="F:lyase activity"/>
    <property type="evidence" value="ECO:0007669"/>
    <property type="project" value="UniProtKB-KW"/>
</dbReference>
<dbReference type="NCBIfam" id="NF041414">
    <property type="entry name" value="ArsI_CadI_VOC"/>
    <property type="match status" value="1"/>
</dbReference>
<dbReference type="SUPFAM" id="SSF54593">
    <property type="entry name" value="Glyoxalase/Bleomycin resistance protein/Dihydroxybiphenyl dioxygenase"/>
    <property type="match status" value="1"/>
</dbReference>
<dbReference type="InterPro" id="IPR037523">
    <property type="entry name" value="VOC_core"/>
</dbReference>
<proteinExistence type="predicted"/>
<feature type="domain" description="VOC" evidence="1">
    <location>
        <begin position="6"/>
        <end position="122"/>
    </location>
</feature>
<dbReference type="EMBL" id="QREG01000005">
    <property type="protein sequence ID" value="REE00475.1"/>
    <property type="molecule type" value="Genomic_DNA"/>
</dbReference>
<evidence type="ECO:0000259" key="1">
    <source>
        <dbReference type="PROSITE" id="PS51819"/>
    </source>
</evidence>
<dbReference type="PROSITE" id="PS51819">
    <property type="entry name" value="VOC"/>
    <property type="match status" value="1"/>
</dbReference>
<dbReference type="PANTHER" id="PTHR41294">
    <property type="entry name" value="CADMIUM-INDUCED PROTEIN CADI"/>
    <property type="match status" value="1"/>
</dbReference>
<dbReference type="InterPro" id="IPR029068">
    <property type="entry name" value="Glyas_Bleomycin-R_OHBP_Dase"/>
</dbReference>
<dbReference type="RefSeq" id="WP_115867475.1">
    <property type="nucleotide sequence ID" value="NZ_QREG01000005.1"/>
</dbReference>
<reference evidence="2 3" key="1">
    <citation type="submission" date="2018-07" db="EMBL/GenBank/DDBJ databases">
        <title>Genomic Encyclopedia of Type Strains, Phase IV (KMG-IV): sequencing the most valuable type-strain genomes for metagenomic binning, comparative biology and taxonomic classification.</title>
        <authorList>
            <person name="Goeker M."/>
        </authorList>
    </citation>
    <scope>NUCLEOTIDE SEQUENCE [LARGE SCALE GENOMIC DNA]</scope>
    <source>
        <strain evidence="2 3">DSM 4134</strain>
    </source>
</reference>
<dbReference type="Pfam" id="PF00903">
    <property type="entry name" value="Glyoxalase"/>
    <property type="match status" value="1"/>
</dbReference>
<protein>
    <submittedName>
        <fullName evidence="2">Catechol 2,3-dioxygenase-like lactoylglutathione lyase family enzyme</fullName>
    </submittedName>
</protein>
<evidence type="ECO:0000313" key="2">
    <source>
        <dbReference type="EMBL" id="REE00475.1"/>
    </source>
</evidence>
<dbReference type="Gene3D" id="3.10.180.10">
    <property type="entry name" value="2,3-Dihydroxybiphenyl 1,2-Dioxygenase, domain 1"/>
    <property type="match status" value="1"/>
</dbReference>